<dbReference type="Proteomes" id="UP000238563">
    <property type="component" value="Unassembled WGS sequence"/>
</dbReference>
<evidence type="ECO:0000256" key="5">
    <source>
        <dbReference type="ARBA" id="ARBA00052218"/>
    </source>
</evidence>
<comment type="caution">
    <text evidence="14">The sequence shown here is derived from an EMBL/GenBank/DDBJ whole genome shotgun (WGS) entry which is preliminary data.</text>
</comment>
<dbReference type="EC" id="2.7.7.80" evidence="8"/>
<evidence type="ECO:0000256" key="12">
    <source>
        <dbReference type="ARBA" id="ARBA00078531"/>
    </source>
</evidence>
<evidence type="ECO:0000256" key="8">
    <source>
        <dbReference type="ARBA" id="ARBA00066884"/>
    </source>
</evidence>
<evidence type="ECO:0000259" key="13">
    <source>
        <dbReference type="Pfam" id="PF00899"/>
    </source>
</evidence>
<evidence type="ECO:0000256" key="11">
    <source>
        <dbReference type="ARBA" id="ARBA00075328"/>
    </source>
</evidence>
<dbReference type="PANTHER" id="PTHR10953">
    <property type="entry name" value="UBIQUITIN-ACTIVATING ENZYME E1"/>
    <property type="match status" value="1"/>
</dbReference>
<dbReference type="Gene3D" id="3.40.50.720">
    <property type="entry name" value="NAD(P)-binding Rossmann-like Domain"/>
    <property type="match status" value="1"/>
</dbReference>
<feature type="domain" description="THIF-type NAD/FAD binding fold" evidence="13">
    <location>
        <begin position="17"/>
        <end position="252"/>
    </location>
</feature>
<proteinExistence type="inferred from homology"/>
<evidence type="ECO:0000256" key="1">
    <source>
        <dbReference type="ARBA" id="ARBA00009919"/>
    </source>
</evidence>
<evidence type="ECO:0000256" key="6">
    <source>
        <dbReference type="ARBA" id="ARBA00055169"/>
    </source>
</evidence>
<comment type="catalytic activity">
    <reaction evidence="5">
        <text>[molybdopterin-synthase sulfur-carrier protein]-C-terminal Gly-Gly + ATP + H(+) = [molybdopterin-synthase sulfur-carrier protein]-C-terminal Gly-Gly-AMP + diphosphate</text>
        <dbReference type="Rhea" id="RHEA:43616"/>
        <dbReference type="Rhea" id="RHEA-COMP:12159"/>
        <dbReference type="Rhea" id="RHEA-COMP:12202"/>
        <dbReference type="ChEBI" id="CHEBI:15378"/>
        <dbReference type="ChEBI" id="CHEBI:30616"/>
        <dbReference type="ChEBI" id="CHEBI:33019"/>
        <dbReference type="ChEBI" id="CHEBI:90618"/>
        <dbReference type="ChEBI" id="CHEBI:90778"/>
        <dbReference type="EC" id="2.7.7.80"/>
    </reaction>
</comment>
<dbReference type="GO" id="GO:0008641">
    <property type="term" value="F:ubiquitin-like modifier activating enzyme activity"/>
    <property type="evidence" value="ECO:0007669"/>
    <property type="project" value="InterPro"/>
</dbReference>
<keyword evidence="2" id="KW-0808">Transferase</keyword>
<evidence type="ECO:0000256" key="2">
    <source>
        <dbReference type="ARBA" id="ARBA00022679"/>
    </source>
</evidence>
<dbReference type="CDD" id="cd00757">
    <property type="entry name" value="ThiF_MoeB_HesA_family"/>
    <property type="match status" value="1"/>
</dbReference>
<dbReference type="GO" id="GO:0008146">
    <property type="term" value="F:sulfotransferase activity"/>
    <property type="evidence" value="ECO:0007669"/>
    <property type="project" value="TreeGrafter"/>
</dbReference>
<name>A0A2S9JCQ2_9HYPH</name>
<dbReference type="OrthoDB" id="9804286at2"/>
<dbReference type="InterPro" id="IPR000594">
    <property type="entry name" value="ThiF_NAD_FAD-bd"/>
</dbReference>
<evidence type="ECO:0000313" key="14">
    <source>
        <dbReference type="EMBL" id="PRD50587.1"/>
    </source>
</evidence>
<keyword evidence="3" id="KW-0547">Nucleotide-binding</keyword>
<comment type="subunit">
    <text evidence="7">Homodimer. Forms a stable heterotetrameric complex of 2 MoeB and 2 MoaD during adenylation of MoaD.</text>
</comment>
<evidence type="ECO:0000313" key="15">
    <source>
        <dbReference type="Proteomes" id="UP000238563"/>
    </source>
</evidence>
<dbReference type="AlphaFoldDB" id="A0A2S9JCQ2"/>
<gene>
    <name evidence="14" type="ORF">C5750_21865</name>
</gene>
<evidence type="ECO:0000256" key="3">
    <source>
        <dbReference type="ARBA" id="ARBA00022741"/>
    </source>
</evidence>
<accession>A0A2S9JCQ2</accession>
<evidence type="ECO:0000256" key="10">
    <source>
        <dbReference type="ARBA" id="ARBA00075110"/>
    </source>
</evidence>
<dbReference type="InterPro" id="IPR035985">
    <property type="entry name" value="Ubiquitin-activating_enz"/>
</dbReference>
<dbReference type="GO" id="GO:0005829">
    <property type="term" value="C:cytosol"/>
    <property type="evidence" value="ECO:0007669"/>
    <property type="project" value="TreeGrafter"/>
</dbReference>
<keyword evidence="4" id="KW-0067">ATP-binding</keyword>
<evidence type="ECO:0000256" key="4">
    <source>
        <dbReference type="ARBA" id="ARBA00022840"/>
    </source>
</evidence>
<evidence type="ECO:0000256" key="9">
    <source>
        <dbReference type="ARBA" id="ARBA00073635"/>
    </source>
</evidence>
<sequence length="260" mass="27361">MTDPEKPAFTPAELERYARHIILAEIGGPGQQKLKRARVLVVGAGGLGAPVLQYLAAAGVGTLGIVDDDRVSLSNLQRQVIHDTDLVGSPKVESAVRAIAAINPHVTVEAHETRIAPDNAADLISRYHIVVDGSDNFDTRYLLADTCAVGKRPLVSAALGRFDGSLTTLKPYERNGKGEQNPSYRDLFPSAPPPGLVPACAEAGVLGVLPGVIGSLQATEVIKLITGIGEPLIGRLLLYDALSSRFETIKYKANTAGAAA</sequence>
<evidence type="ECO:0000256" key="7">
    <source>
        <dbReference type="ARBA" id="ARBA00063809"/>
    </source>
</evidence>
<dbReference type="PANTHER" id="PTHR10953:SF102">
    <property type="entry name" value="ADENYLYLTRANSFERASE AND SULFURTRANSFERASE MOCS3"/>
    <property type="match status" value="1"/>
</dbReference>
<dbReference type="RefSeq" id="WP_105736682.1">
    <property type="nucleotide sequence ID" value="NZ_PVBT01000007.1"/>
</dbReference>
<dbReference type="InterPro" id="IPR045886">
    <property type="entry name" value="ThiF/MoeB/HesA"/>
</dbReference>
<dbReference type="Pfam" id="PF00899">
    <property type="entry name" value="ThiF"/>
    <property type="match status" value="1"/>
</dbReference>
<comment type="function">
    <text evidence="6">Catalyzes the adenylation by ATP of the carboxyl group of the C-terminal glycine of sulfur carrier protein MoaD.</text>
</comment>
<dbReference type="GO" id="GO:0004792">
    <property type="term" value="F:thiosulfate-cyanide sulfurtransferase activity"/>
    <property type="evidence" value="ECO:0007669"/>
    <property type="project" value="TreeGrafter"/>
</dbReference>
<dbReference type="GO" id="GO:0061605">
    <property type="term" value="F:molybdopterin-synthase adenylyltransferase activity"/>
    <property type="evidence" value="ECO:0007669"/>
    <property type="project" value="UniProtKB-EC"/>
</dbReference>
<organism evidence="14 15">
    <name type="scientific">Phyllobacterium myrsinacearum</name>
    <dbReference type="NCBI Taxonomy" id="28101"/>
    <lineage>
        <taxon>Bacteria</taxon>
        <taxon>Pseudomonadati</taxon>
        <taxon>Pseudomonadota</taxon>
        <taxon>Alphaproteobacteria</taxon>
        <taxon>Hyphomicrobiales</taxon>
        <taxon>Phyllobacteriaceae</taxon>
        <taxon>Phyllobacterium</taxon>
    </lineage>
</organism>
<dbReference type="EMBL" id="PVBT01000007">
    <property type="protein sequence ID" value="PRD50587.1"/>
    <property type="molecule type" value="Genomic_DNA"/>
</dbReference>
<dbReference type="SUPFAM" id="SSF69572">
    <property type="entry name" value="Activating enzymes of the ubiquitin-like proteins"/>
    <property type="match status" value="1"/>
</dbReference>
<dbReference type="NCBIfam" id="NF004281">
    <property type="entry name" value="PRK05690.1"/>
    <property type="match status" value="1"/>
</dbReference>
<comment type="similarity">
    <text evidence="1">Belongs to the HesA/MoeB/ThiF family.</text>
</comment>
<dbReference type="GO" id="GO:0005524">
    <property type="term" value="F:ATP binding"/>
    <property type="evidence" value="ECO:0007669"/>
    <property type="project" value="UniProtKB-KW"/>
</dbReference>
<dbReference type="FunFam" id="3.40.50.720:FF:000033">
    <property type="entry name" value="Adenylyltransferase and sulfurtransferase MOCS3"/>
    <property type="match status" value="1"/>
</dbReference>
<reference evidence="14 15" key="1">
    <citation type="submission" date="2018-02" db="EMBL/GenBank/DDBJ databases">
        <title>The draft genome of Phyllobacterium myrsinacearum DSM5892.</title>
        <authorList>
            <person name="Li L."/>
            <person name="Liu L."/>
            <person name="Zhang X."/>
            <person name="Wang T."/>
        </authorList>
    </citation>
    <scope>NUCLEOTIDE SEQUENCE [LARGE SCALE GENOMIC DNA]</scope>
    <source>
        <strain evidence="14 15">DSM 5892</strain>
    </source>
</reference>
<protein>
    <recommendedName>
        <fullName evidence="9">Molybdopterin-synthase adenylyltransferase</fullName>
        <ecNumber evidence="8">2.7.7.80</ecNumber>
    </recommendedName>
    <alternativeName>
        <fullName evidence="12">MoaD protein adenylase</fullName>
    </alternativeName>
    <alternativeName>
        <fullName evidence="10">Molybdopterin-converting factor subunit 1 adenylase</fullName>
    </alternativeName>
    <alternativeName>
        <fullName evidence="11">Sulfur carrier protein MoaD adenylyltransferase</fullName>
    </alternativeName>
</protein>
<keyword evidence="15" id="KW-1185">Reference proteome</keyword>